<keyword evidence="9" id="KW-0732">Signal</keyword>
<dbReference type="GO" id="GO:0098794">
    <property type="term" value="C:postsynapse"/>
    <property type="evidence" value="ECO:0007669"/>
    <property type="project" value="TreeGrafter"/>
</dbReference>
<dbReference type="InterPro" id="IPR038081">
    <property type="entry name" value="CalX-like_sf"/>
</dbReference>
<evidence type="ECO:0000256" key="19">
    <source>
        <dbReference type="ARBA" id="ARBA00033667"/>
    </source>
</evidence>
<evidence type="ECO:0000256" key="6">
    <source>
        <dbReference type="ARBA" id="ARBA00022568"/>
    </source>
</evidence>
<dbReference type="Gene3D" id="1.20.1420.30">
    <property type="entry name" value="NCX, central ion-binding region"/>
    <property type="match status" value="1"/>
</dbReference>
<evidence type="ECO:0000256" key="7">
    <source>
        <dbReference type="ARBA" id="ARBA00022692"/>
    </source>
</evidence>
<dbReference type="PANTHER" id="PTHR11878">
    <property type="entry name" value="SODIUM/CALCIUM EXCHANGER"/>
    <property type="match status" value="1"/>
</dbReference>
<keyword evidence="3" id="KW-0813">Transport</keyword>
<dbReference type="InterPro" id="IPR044880">
    <property type="entry name" value="NCX_ion-bd_dom_sf"/>
</dbReference>
<keyword evidence="6" id="KW-0109">Calcium transport</keyword>
<evidence type="ECO:0000256" key="8">
    <source>
        <dbReference type="ARBA" id="ARBA00022723"/>
    </source>
</evidence>
<evidence type="ECO:0000256" key="16">
    <source>
        <dbReference type="ARBA" id="ARBA00023136"/>
    </source>
</evidence>
<dbReference type="GO" id="GO:0030424">
    <property type="term" value="C:axon"/>
    <property type="evidence" value="ECO:0007669"/>
    <property type="project" value="TreeGrafter"/>
</dbReference>
<keyword evidence="11" id="KW-0106">Calcium</keyword>
<dbReference type="OrthoDB" id="418484at2759"/>
<evidence type="ECO:0000256" key="18">
    <source>
        <dbReference type="ARBA" id="ARBA00023201"/>
    </source>
</evidence>
<evidence type="ECO:0000256" key="9">
    <source>
        <dbReference type="ARBA" id="ARBA00022729"/>
    </source>
</evidence>
<evidence type="ECO:0000256" key="4">
    <source>
        <dbReference type="ARBA" id="ARBA00022449"/>
    </source>
</evidence>
<keyword evidence="4" id="KW-0050">Antiport</keyword>
<comment type="catalytic activity">
    <reaction evidence="19">
        <text>Ca(2+)(in) + 3 Na(+)(out) = Ca(2+)(out) + 3 Na(+)(in)</text>
        <dbReference type="Rhea" id="RHEA:69955"/>
        <dbReference type="ChEBI" id="CHEBI:29101"/>
        <dbReference type="ChEBI" id="CHEBI:29108"/>
    </reaction>
</comment>
<name>A0A8K0P6T4_LADFU</name>
<keyword evidence="14" id="KW-0915">Sodium</keyword>
<evidence type="ECO:0000256" key="2">
    <source>
        <dbReference type="ARBA" id="ARBA00007489"/>
    </source>
</evidence>
<evidence type="ECO:0000259" key="22">
    <source>
        <dbReference type="Pfam" id="PF01699"/>
    </source>
</evidence>
<feature type="compositionally biased region" description="Basic and acidic residues" evidence="20">
    <location>
        <begin position="11"/>
        <end position="25"/>
    </location>
</feature>
<sequence>MLGDEAGMAAEAEKKKPEELTAEDKMALLGRPKLGEITRAQIRIKESKEFKNTVDKLVKRANASILVGTSSWKEQFIEAITVSAGDDGDDGGEEPGEEKSPSCTDYVMHFVTLFWKIIFAFVPPTDHLNGWVCFCVSITWIGVLTAVIGDVASHFGCTVGIKDSVTAITLVALGTSLPDTFASKVAAVQDKYADASVGNVTGSNAVNVFMGIGIAWSIAAVYHSLRGERFLVDPGNLAFSVTIFCSEAVIAILVLLFRRSKVVGGELGGPYKIKVFTSLLLLSLWFFYVIMSTLEVYDVIEGF</sequence>
<dbReference type="PRINTS" id="PR01259">
    <property type="entry name" value="NACAEXCHNGR"/>
</dbReference>
<dbReference type="Pfam" id="PF01699">
    <property type="entry name" value="Na_Ca_ex"/>
    <property type="match status" value="1"/>
</dbReference>
<keyword evidence="15" id="KW-0406">Ion transport</keyword>
<keyword evidence="17" id="KW-0325">Glycoprotein</keyword>
<evidence type="ECO:0000313" key="23">
    <source>
        <dbReference type="EMBL" id="KAG8232969.1"/>
    </source>
</evidence>
<keyword evidence="12" id="KW-0112">Calmodulin-binding</keyword>
<evidence type="ECO:0000313" key="24">
    <source>
        <dbReference type="Proteomes" id="UP000792457"/>
    </source>
</evidence>
<evidence type="ECO:0000256" key="20">
    <source>
        <dbReference type="SAM" id="MobiDB-lite"/>
    </source>
</evidence>
<evidence type="ECO:0000256" key="1">
    <source>
        <dbReference type="ARBA" id="ARBA00004651"/>
    </source>
</evidence>
<feature type="transmembrane region" description="Helical" evidence="21">
    <location>
        <begin position="128"/>
        <end position="148"/>
    </location>
</feature>
<evidence type="ECO:0000256" key="14">
    <source>
        <dbReference type="ARBA" id="ARBA00023053"/>
    </source>
</evidence>
<keyword evidence="16 21" id="KW-0472">Membrane</keyword>
<keyword evidence="18" id="KW-0739">Sodium transport</keyword>
<keyword evidence="8" id="KW-0479">Metal-binding</keyword>
<accession>A0A8K0P6T4</accession>
<evidence type="ECO:0000256" key="12">
    <source>
        <dbReference type="ARBA" id="ARBA00022860"/>
    </source>
</evidence>
<comment type="similarity">
    <text evidence="2">Belongs to the Ca(2+):cation antiporter (CaCA) (TC 2.A.19) family. SLC8 subfamily.</text>
</comment>
<evidence type="ECO:0000256" key="17">
    <source>
        <dbReference type="ARBA" id="ARBA00023180"/>
    </source>
</evidence>
<protein>
    <recommendedName>
        <fullName evidence="22">Sodium/calcium exchanger membrane region domain-containing protein</fullName>
    </recommendedName>
</protein>
<dbReference type="GO" id="GO:0098703">
    <property type="term" value="P:calcium ion import across plasma membrane"/>
    <property type="evidence" value="ECO:0007669"/>
    <property type="project" value="TreeGrafter"/>
</dbReference>
<evidence type="ECO:0000256" key="5">
    <source>
        <dbReference type="ARBA" id="ARBA00022475"/>
    </source>
</evidence>
<dbReference type="PANTHER" id="PTHR11878:SF65">
    <property type="entry name" value="NA_CA-EXCHANGE PROTEIN, ISOFORM G"/>
    <property type="match status" value="1"/>
</dbReference>
<evidence type="ECO:0000256" key="10">
    <source>
        <dbReference type="ARBA" id="ARBA00022737"/>
    </source>
</evidence>
<feature type="transmembrane region" description="Helical" evidence="21">
    <location>
        <begin position="278"/>
        <end position="297"/>
    </location>
</feature>
<keyword evidence="24" id="KW-1185">Reference proteome</keyword>
<dbReference type="FunFam" id="1.20.1420.30:FF:000003">
    <property type="entry name" value="sodium/calcium exchanger 1 isoform X1"/>
    <property type="match status" value="1"/>
</dbReference>
<keyword evidence="7 21" id="KW-0812">Transmembrane</keyword>
<dbReference type="AlphaFoldDB" id="A0A8K0P6T4"/>
<dbReference type="Gene3D" id="2.60.40.2030">
    <property type="match status" value="1"/>
</dbReference>
<evidence type="ECO:0000256" key="21">
    <source>
        <dbReference type="SAM" id="Phobius"/>
    </source>
</evidence>
<dbReference type="InterPro" id="IPR004836">
    <property type="entry name" value="Na_Ca_Ex"/>
</dbReference>
<gene>
    <name evidence="23" type="ORF">J437_LFUL013581</name>
</gene>
<feature type="transmembrane region" description="Helical" evidence="21">
    <location>
        <begin position="237"/>
        <end position="257"/>
    </location>
</feature>
<feature type="region of interest" description="Disordered" evidence="20">
    <location>
        <begin position="1"/>
        <end position="25"/>
    </location>
</feature>
<proteinExistence type="inferred from homology"/>
<comment type="caution">
    <text evidence="23">The sequence shown here is derived from an EMBL/GenBank/DDBJ whole genome shotgun (WGS) entry which is preliminary data.</text>
</comment>
<dbReference type="EMBL" id="KZ308676">
    <property type="protein sequence ID" value="KAG8232969.1"/>
    <property type="molecule type" value="Genomic_DNA"/>
</dbReference>
<dbReference type="GO" id="GO:0042383">
    <property type="term" value="C:sarcolemma"/>
    <property type="evidence" value="ECO:0007669"/>
    <property type="project" value="TreeGrafter"/>
</dbReference>
<evidence type="ECO:0000256" key="11">
    <source>
        <dbReference type="ARBA" id="ARBA00022837"/>
    </source>
</evidence>
<comment type="subcellular location">
    <subcellularLocation>
        <location evidence="1">Cell membrane</location>
        <topology evidence="1">Multi-pass membrane protein</topology>
    </subcellularLocation>
</comment>
<dbReference type="Proteomes" id="UP000792457">
    <property type="component" value="Unassembled WGS sequence"/>
</dbReference>
<keyword evidence="5" id="KW-1003">Cell membrane</keyword>
<evidence type="ECO:0000256" key="13">
    <source>
        <dbReference type="ARBA" id="ARBA00022989"/>
    </source>
</evidence>
<dbReference type="InterPro" id="IPR004837">
    <property type="entry name" value="NaCa_Exmemb"/>
</dbReference>
<keyword evidence="10" id="KW-0677">Repeat</keyword>
<dbReference type="GO" id="GO:0046872">
    <property type="term" value="F:metal ion binding"/>
    <property type="evidence" value="ECO:0007669"/>
    <property type="project" value="UniProtKB-KW"/>
</dbReference>
<feature type="domain" description="Sodium/calcium exchanger membrane region" evidence="22">
    <location>
        <begin position="130"/>
        <end position="293"/>
    </location>
</feature>
<evidence type="ECO:0000256" key="3">
    <source>
        <dbReference type="ARBA" id="ARBA00022448"/>
    </source>
</evidence>
<reference evidence="23" key="2">
    <citation type="submission" date="2017-10" db="EMBL/GenBank/DDBJ databases">
        <title>Ladona fulva Genome sequencing and assembly.</title>
        <authorList>
            <person name="Murali S."/>
            <person name="Richards S."/>
            <person name="Bandaranaike D."/>
            <person name="Bellair M."/>
            <person name="Blankenburg K."/>
            <person name="Chao H."/>
            <person name="Dinh H."/>
            <person name="Doddapaneni H."/>
            <person name="Dugan-Rocha S."/>
            <person name="Elkadiri S."/>
            <person name="Gnanaolivu R."/>
            <person name="Hernandez B."/>
            <person name="Skinner E."/>
            <person name="Javaid M."/>
            <person name="Lee S."/>
            <person name="Li M."/>
            <person name="Ming W."/>
            <person name="Munidasa M."/>
            <person name="Muniz J."/>
            <person name="Nguyen L."/>
            <person name="Hughes D."/>
            <person name="Osuji N."/>
            <person name="Pu L.-L."/>
            <person name="Puazo M."/>
            <person name="Qu C."/>
            <person name="Quiroz J."/>
            <person name="Raj R."/>
            <person name="Weissenberger G."/>
            <person name="Xin Y."/>
            <person name="Zou X."/>
            <person name="Han Y."/>
            <person name="Worley K."/>
            <person name="Muzny D."/>
            <person name="Gibbs R."/>
        </authorList>
    </citation>
    <scope>NUCLEOTIDE SEQUENCE</scope>
    <source>
        <strain evidence="23">Sampled in the wild</strain>
    </source>
</reference>
<dbReference type="GO" id="GO:0005432">
    <property type="term" value="F:calcium:sodium antiporter activity"/>
    <property type="evidence" value="ECO:0007669"/>
    <property type="project" value="InterPro"/>
</dbReference>
<feature type="compositionally biased region" description="Low complexity" evidence="20">
    <location>
        <begin position="1"/>
        <end position="10"/>
    </location>
</feature>
<dbReference type="GO" id="GO:0005516">
    <property type="term" value="F:calmodulin binding"/>
    <property type="evidence" value="ECO:0007669"/>
    <property type="project" value="UniProtKB-KW"/>
</dbReference>
<feature type="transmembrane region" description="Helical" evidence="21">
    <location>
        <begin position="205"/>
        <end position="225"/>
    </location>
</feature>
<reference evidence="23" key="1">
    <citation type="submission" date="2013-04" db="EMBL/GenBank/DDBJ databases">
        <authorList>
            <person name="Qu J."/>
            <person name="Murali S.C."/>
            <person name="Bandaranaike D."/>
            <person name="Bellair M."/>
            <person name="Blankenburg K."/>
            <person name="Chao H."/>
            <person name="Dinh H."/>
            <person name="Doddapaneni H."/>
            <person name="Downs B."/>
            <person name="Dugan-Rocha S."/>
            <person name="Elkadiri S."/>
            <person name="Gnanaolivu R.D."/>
            <person name="Hernandez B."/>
            <person name="Javaid M."/>
            <person name="Jayaseelan J.C."/>
            <person name="Lee S."/>
            <person name="Li M."/>
            <person name="Ming W."/>
            <person name="Munidasa M."/>
            <person name="Muniz J."/>
            <person name="Nguyen L."/>
            <person name="Ongeri F."/>
            <person name="Osuji N."/>
            <person name="Pu L.-L."/>
            <person name="Puazo M."/>
            <person name="Qu C."/>
            <person name="Quiroz J."/>
            <person name="Raj R."/>
            <person name="Weissenberger G."/>
            <person name="Xin Y."/>
            <person name="Zou X."/>
            <person name="Han Y."/>
            <person name="Richards S."/>
            <person name="Worley K."/>
            <person name="Muzny D."/>
            <person name="Gibbs R."/>
        </authorList>
    </citation>
    <scope>NUCLEOTIDE SEQUENCE</scope>
    <source>
        <strain evidence="23">Sampled in the wild</strain>
    </source>
</reference>
<dbReference type="InterPro" id="IPR051171">
    <property type="entry name" value="CaCA"/>
</dbReference>
<keyword evidence="13 21" id="KW-1133">Transmembrane helix</keyword>
<organism evidence="23 24">
    <name type="scientific">Ladona fulva</name>
    <name type="common">Scarce chaser dragonfly</name>
    <name type="synonym">Libellula fulva</name>
    <dbReference type="NCBI Taxonomy" id="123851"/>
    <lineage>
        <taxon>Eukaryota</taxon>
        <taxon>Metazoa</taxon>
        <taxon>Ecdysozoa</taxon>
        <taxon>Arthropoda</taxon>
        <taxon>Hexapoda</taxon>
        <taxon>Insecta</taxon>
        <taxon>Pterygota</taxon>
        <taxon>Palaeoptera</taxon>
        <taxon>Odonata</taxon>
        <taxon>Epiprocta</taxon>
        <taxon>Anisoptera</taxon>
        <taxon>Libelluloidea</taxon>
        <taxon>Libellulidae</taxon>
        <taxon>Ladona</taxon>
    </lineage>
</organism>
<evidence type="ECO:0000256" key="15">
    <source>
        <dbReference type="ARBA" id="ARBA00023065"/>
    </source>
</evidence>